<dbReference type="HAMAP" id="MF_00105">
    <property type="entry name" value="GreA_GreB"/>
    <property type="match status" value="1"/>
</dbReference>
<dbReference type="InterPro" id="IPR036953">
    <property type="entry name" value="GreA/GreB_C_sf"/>
</dbReference>
<dbReference type="InterPro" id="IPR006359">
    <property type="entry name" value="Tscrpt_elong_fac_GreA"/>
</dbReference>
<dbReference type="EMBL" id="RARA01000024">
    <property type="protein sequence ID" value="ROT47402.1"/>
    <property type="molecule type" value="Genomic_DNA"/>
</dbReference>
<dbReference type="NCBIfam" id="TIGR01462">
    <property type="entry name" value="greA"/>
    <property type="match status" value="1"/>
</dbReference>
<dbReference type="PROSITE" id="PS00830">
    <property type="entry name" value="GREAB_2"/>
    <property type="match status" value="1"/>
</dbReference>
<dbReference type="GO" id="GO:0003677">
    <property type="term" value="F:DNA binding"/>
    <property type="evidence" value="ECO:0007669"/>
    <property type="project" value="UniProtKB-UniRule"/>
</dbReference>
<dbReference type="InterPro" id="IPR023459">
    <property type="entry name" value="Tscrpt_elong_fac_GreA/B_fam"/>
</dbReference>
<evidence type="ECO:0000259" key="11">
    <source>
        <dbReference type="Pfam" id="PF03449"/>
    </source>
</evidence>
<feature type="domain" description="Transcription elongation factor GreA/GreB N-terminal" evidence="11">
    <location>
        <begin position="3"/>
        <end position="72"/>
    </location>
</feature>
<evidence type="ECO:0000313" key="12">
    <source>
        <dbReference type="EMBL" id="ROT47402.1"/>
    </source>
</evidence>
<evidence type="ECO:0000256" key="9">
    <source>
        <dbReference type="RuleBase" id="RU000556"/>
    </source>
</evidence>
<evidence type="ECO:0000256" key="8">
    <source>
        <dbReference type="HAMAP-Rule" id="MF_00105"/>
    </source>
</evidence>
<name>A0A3N2QCR7_9BACT</name>
<gene>
    <name evidence="8 12" type="primary">greA</name>
    <name evidence="12" type="ORF">EDM02_03140</name>
</gene>
<keyword evidence="12" id="KW-0648">Protein biosynthesis</keyword>
<dbReference type="InterPro" id="IPR036805">
    <property type="entry name" value="Tscrpt_elong_fac_GreA/B_N_sf"/>
</dbReference>
<dbReference type="PROSITE" id="PS00829">
    <property type="entry name" value="GREAB_1"/>
    <property type="match status" value="1"/>
</dbReference>
<dbReference type="SUPFAM" id="SSF54534">
    <property type="entry name" value="FKBP-like"/>
    <property type="match status" value="1"/>
</dbReference>
<evidence type="ECO:0000259" key="10">
    <source>
        <dbReference type="Pfam" id="PF01272"/>
    </source>
</evidence>
<keyword evidence="3 8" id="KW-0805">Transcription regulation</keyword>
<comment type="similarity">
    <text evidence="1 8 9">Belongs to the GreA/GreB family.</text>
</comment>
<evidence type="ECO:0000256" key="3">
    <source>
        <dbReference type="ARBA" id="ARBA00023015"/>
    </source>
</evidence>
<evidence type="ECO:0000256" key="5">
    <source>
        <dbReference type="ARBA" id="ARBA00023163"/>
    </source>
</evidence>
<organism evidence="12 13">
    <name type="scientific">Candidatus Cardinium hertigii</name>
    <dbReference type="NCBI Taxonomy" id="247481"/>
    <lineage>
        <taxon>Bacteria</taxon>
        <taxon>Pseudomonadati</taxon>
        <taxon>Bacteroidota</taxon>
        <taxon>Cytophagia</taxon>
        <taxon>Cytophagales</taxon>
        <taxon>Amoebophilaceae</taxon>
        <taxon>Candidatus Cardinium</taxon>
    </lineage>
</organism>
<dbReference type="InterPro" id="IPR001437">
    <property type="entry name" value="Tscrpt_elong_fac_GreA/B_C"/>
</dbReference>
<keyword evidence="5 8" id="KW-0804">Transcription</keyword>
<dbReference type="GO" id="GO:0032784">
    <property type="term" value="P:regulation of DNA-templated transcription elongation"/>
    <property type="evidence" value="ECO:0007669"/>
    <property type="project" value="UniProtKB-UniRule"/>
</dbReference>
<dbReference type="PIRSF" id="PIRSF006092">
    <property type="entry name" value="GreA_GreB"/>
    <property type="match status" value="1"/>
</dbReference>
<proteinExistence type="inferred from homology"/>
<evidence type="ECO:0000256" key="6">
    <source>
        <dbReference type="ARBA" id="ARBA00024916"/>
    </source>
</evidence>
<evidence type="ECO:0000256" key="7">
    <source>
        <dbReference type="ARBA" id="ARBA00030776"/>
    </source>
</evidence>
<keyword evidence="13" id="KW-1185">Reference proteome</keyword>
<keyword evidence="12" id="KW-0251">Elongation factor</keyword>
<dbReference type="AlphaFoldDB" id="A0A3N2QCR7"/>
<protein>
    <recommendedName>
        <fullName evidence="2 8">Transcription elongation factor GreA</fullName>
    </recommendedName>
    <alternativeName>
        <fullName evidence="7 8">Transcript cleavage factor GreA</fullName>
    </alternativeName>
</protein>
<dbReference type="SUPFAM" id="SSF46557">
    <property type="entry name" value="GreA transcript cleavage protein, N-terminal domain"/>
    <property type="match status" value="1"/>
</dbReference>
<dbReference type="GO" id="GO:0070063">
    <property type="term" value="F:RNA polymerase binding"/>
    <property type="evidence" value="ECO:0007669"/>
    <property type="project" value="InterPro"/>
</dbReference>
<evidence type="ECO:0000256" key="2">
    <source>
        <dbReference type="ARBA" id="ARBA00013729"/>
    </source>
</evidence>
<dbReference type="GO" id="GO:0003746">
    <property type="term" value="F:translation elongation factor activity"/>
    <property type="evidence" value="ECO:0007669"/>
    <property type="project" value="UniProtKB-KW"/>
</dbReference>
<dbReference type="InterPro" id="IPR022691">
    <property type="entry name" value="Tscrpt_elong_fac_GreA/B_N"/>
</dbReference>
<feature type="domain" description="Transcription elongation factor GreA/GreB C-terminal" evidence="10">
    <location>
        <begin position="82"/>
        <end position="152"/>
    </location>
</feature>
<sequence length="156" mass="17285">MSYYTEEGLEQIKKELSWLKSEGRIRIANDLAEACKKGDLSENAEYDAAREAQGLLEAKIATLETLVANARVLKESEIDFSRVSILCKTRVRNRKTQTESVFMLVSQGETDLKQGKISINSPMGKGLLGKKVGEIARIDTPSGIIELEILKIGLEL</sequence>
<accession>A0A3N2QCR7</accession>
<keyword evidence="4 8" id="KW-0238">DNA-binding</keyword>
<dbReference type="InterPro" id="IPR028624">
    <property type="entry name" value="Tscrpt_elong_fac_GreA/B"/>
</dbReference>
<reference evidence="12 13" key="1">
    <citation type="submission" date="2018-09" db="EMBL/GenBank/DDBJ databases">
        <title>Comparative Genomics of Wolbachia-Cardinium Dual Endosymbiosis in a Plant-Parasitic Nematode.</title>
        <authorList>
            <person name="Brown A.M.V."/>
            <person name="Wasala S.K."/>
            <person name="Howe D.K."/>
            <person name="Peetz A.B."/>
            <person name="Zasada I.A."/>
            <person name="Denver D.R."/>
        </authorList>
    </citation>
    <scope>NUCLEOTIDE SEQUENCE [LARGE SCALE GENOMIC DNA]</scope>
    <source>
        <strain evidence="12 13">Pp_1</strain>
    </source>
</reference>
<dbReference type="RefSeq" id="WP_123662988.1">
    <property type="nucleotide sequence ID" value="NZ_RARA01000024.1"/>
</dbReference>
<dbReference type="PANTHER" id="PTHR30437">
    <property type="entry name" value="TRANSCRIPTION ELONGATION FACTOR GREA"/>
    <property type="match status" value="1"/>
</dbReference>
<dbReference type="Proteomes" id="UP000270927">
    <property type="component" value="Unassembled WGS sequence"/>
</dbReference>
<comment type="function">
    <text evidence="6 8 9">Necessary for efficient RNA polymerase transcription elongation past template-encoded arresting sites. The arresting sites in DNA have the property of trapping a certain fraction of elongating RNA polymerases that pass through, resulting in locked ternary complexes. Cleavage of the nascent transcript by cleavage factors such as GreA or GreB allows the resumption of elongation from the new 3'terminus. GreA releases sequences of 2 to 3 nucleotides.</text>
</comment>
<dbReference type="OrthoDB" id="9808774at2"/>
<dbReference type="InterPro" id="IPR018151">
    <property type="entry name" value="TF_GreA/GreB_CS"/>
</dbReference>
<dbReference type="Pfam" id="PF03449">
    <property type="entry name" value="GreA_GreB_N"/>
    <property type="match status" value="1"/>
</dbReference>
<dbReference type="PANTHER" id="PTHR30437:SF4">
    <property type="entry name" value="TRANSCRIPTION ELONGATION FACTOR GREA"/>
    <property type="match status" value="1"/>
</dbReference>
<dbReference type="Gene3D" id="3.10.50.30">
    <property type="entry name" value="Transcription elongation factor, GreA/GreB, C-terminal domain"/>
    <property type="match status" value="1"/>
</dbReference>
<comment type="caution">
    <text evidence="12">The sequence shown here is derived from an EMBL/GenBank/DDBJ whole genome shotgun (WGS) entry which is preliminary data.</text>
</comment>
<dbReference type="NCBIfam" id="NF001263">
    <property type="entry name" value="PRK00226.1-4"/>
    <property type="match status" value="1"/>
</dbReference>
<evidence type="ECO:0000313" key="13">
    <source>
        <dbReference type="Proteomes" id="UP000270927"/>
    </source>
</evidence>
<evidence type="ECO:0000256" key="1">
    <source>
        <dbReference type="ARBA" id="ARBA00008213"/>
    </source>
</evidence>
<dbReference type="FunFam" id="1.10.287.180:FF:000001">
    <property type="entry name" value="Transcription elongation factor GreA"/>
    <property type="match status" value="1"/>
</dbReference>
<dbReference type="Pfam" id="PF01272">
    <property type="entry name" value="GreA_GreB"/>
    <property type="match status" value="1"/>
</dbReference>
<evidence type="ECO:0000256" key="4">
    <source>
        <dbReference type="ARBA" id="ARBA00023125"/>
    </source>
</evidence>
<dbReference type="Gene3D" id="1.10.287.180">
    <property type="entry name" value="Transcription elongation factor, GreA/GreB, N-terminal domain"/>
    <property type="match status" value="1"/>
</dbReference>
<dbReference type="GO" id="GO:0006354">
    <property type="term" value="P:DNA-templated transcription elongation"/>
    <property type="evidence" value="ECO:0007669"/>
    <property type="project" value="TreeGrafter"/>
</dbReference>